<feature type="domain" description="DUF418" evidence="2">
    <location>
        <begin position="205"/>
        <end position="348"/>
    </location>
</feature>
<feature type="transmembrane region" description="Helical" evidence="1">
    <location>
        <begin position="244"/>
        <end position="264"/>
    </location>
</feature>
<dbReference type="Proteomes" id="UP000076643">
    <property type="component" value="Unassembled WGS sequence"/>
</dbReference>
<gene>
    <name evidence="3" type="ORF">N475_15080</name>
</gene>
<evidence type="ECO:0000256" key="1">
    <source>
        <dbReference type="SAM" id="Phobius"/>
    </source>
</evidence>
<comment type="caution">
    <text evidence="3">The sequence shown here is derived from an EMBL/GenBank/DDBJ whole genome shotgun (WGS) entry which is preliminary data.</text>
</comment>
<dbReference type="InterPro" id="IPR007349">
    <property type="entry name" value="DUF418"/>
</dbReference>
<dbReference type="AlphaFoldDB" id="A0A166X1B6"/>
<protein>
    <recommendedName>
        <fullName evidence="2">DUF418 domain-containing protein</fullName>
    </recommendedName>
</protein>
<accession>A0A166X1B6</accession>
<dbReference type="PANTHER" id="PTHR30590">
    <property type="entry name" value="INNER MEMBRANE PROTEIN"/>
    <property type="match status" value="1"/>
</dbReference>
<evidence type="ECO:0000313" key="4">
    <source>
        <dbReference type="Proteomes" id="UP000076643"/>
    </source>
</evidence>
<reference evidence="3 4" key="1">
    <citation type="submission" date="2013-07" db="EMBL/GenBank/DDBJ databases">
        <title>Comparative Genomic and Metabolomic Analysis of Twelve Strains of Pseudoalteromonas luteoviolacea.</title>
        <authorList>
            <person name="Vynne N.G."/>
            <person name="Mansson M."/>
            <person name="Gram L."/>
        </authorList>
    </citation>
    <scope>NUCLEOTIDE SEQUENCE [LARGE SCALE GENOMIC DNA]</scope>
    <source>
        <strain evidence="3 4">DSM 6061</strain>
    </source>
</reference>
<dbReference type="EMBL" id="AUYB01000100">
    <property type="protein sequence ID" value="KZN39133.1"/>
    <property type="molecule type" value="Genomic_DNA"/>
</dbReference>
<dbReference type="RefSeq" id="WP_081215867.1">
    <property type="nucleotide sequence ID" value="NZ_AQHB01000049.1"/>
</dbReference>
<feature type="transmembrane region" description="Helical" evidence="1">
    <location>
        <begin position="55"/>
        <end position="73"/>
    </location>
</feature>
<name>A0A166X1B6_9GAMM</name>
<dbReference type="PATRIC" id="fig|1365250.3.peg.2247"/>
<keyword evidence="1" id="KW-0812">Transmembrane</keyword>
<proteinExistence type="predicted"/>
<organism evidence="3 4">
    <name type="scientific">Pseudoalteromonas luteoviolacea DSM 6061</name>
    <dbReference type="NCBI Taxonomy" id="1365250"/>
    <lineage>
        <taxon>Bacteria</taxon>
        <taxon>Pseudomonadati</taxon>
        <taxon>Pseudomonadota</taxon>
        <taxon>Gammaproteobacteria</taxon>
        <taxon>Alteromonadales</taxon>
        <taxon>Pseudoalteromonadaceae</taxon>
        <taxon>Pseudoalteromonas</taxon>
    </lineage>
</organism>
<evidence type="ECO:0000259" key="2">
    <source>
        <dbReference type="Pfam" id="PF04235"/>
    </source>
</evidence>
<feature type="transmembrane region" description="Helical" evidence="1">
    <location>
        <begin position="181"/>
        <end position="204"/>
    </location>
</feature>
<feature type="transmembrane region" description="Helical" evidence="1">
    <location>
        <begin position="285"/>
        <end position="305"/>
    </location>
</feature>
<evidence type="ECO:0000313" key="3">
    <source>
        <dbReference type="EMBL" id="KZN39133.1"/>
    </source>
</evidence>
<dbReference type="PANTHER" id="PTHR30590:SF2">
    <property type="entry name" value="INNER MEMBRANE PROTEIN"/>
    <property type="match status" value="1"/>
</dbReference>
<keyword evidence="1" id="KW-0472">Membrane</keyword>
<feature type="transmembrane region" description="Helical" evidence="1">
    <location>
        <begin position="85"/>
        <end position="102"/>
    </location>
</feature>
<feature type="transmembrane region" description="Helical" evidence="1">
    <location>
        <begin position="108"/>
        <end position="123"/>
    </location>
</feature>
<dbReference type="Pfam" id="PF04235">
    <property type="entry name" value="DUF418"/>
    <property type="match status" value="1"/>
</dbReference>
<feature type="transmembrane region" description="Helical" evidence="1">
    <location>
        <begin position="216"/>
        <end position="238"/>
    </location>
</feature>
<feature type="transmembrane region" description="Helical" evidence="1">
    <location>
        <begin position="317"/>
        <end position="338"/>
    </location>
</feature>
<dbReference type="InterPro" id="IPR052529">
    <property type="entry name" value="Bact_Transport_Assoc"/>
</dbReference>
<feature type="transmembrane region" description="Helical" evidence="1">
    <location>
        <begin position="130"/>
        <end position="152"/>
    </location>
</feature>
<keyword evidence="1" id="KW-1133">Transmembrane helix</keyword>
<keyword evidence="4" id="KW-1185">Reference proteome</keyword>
<sequence length="361" mass="40727">MSRVSLVDALRGVALLGLPLTNLAYMADFNNGYIAADEGGLDAFLTFFIDVVAQGRFRTIFSILFGLSMCLFIEKHGNDFFTRKAQTRLYALGVIGCIHGFAIWPGDILVNYALSGLLLLYVIQSDSKTLVKLSVCTIVLPITLLAYLAFVYDEPTPLIPTKPVDGLLSFFRSNIEHFFEMLTLIPFLTLWYTFGLMVIGVLMYRAGWLQGRALSPLFCIAVLIPLAVFGSISARWLFFYEHRIVFEVVNWLFAIPFCLALISLSTYIPRSKIAKGNVLVLAGRYSLSLYLLQSILGIVTFQLILQNLQLELRQIHFITIFVALTVLQLSLAWTLSYYKVMGPAERLFMSLQEFFQKRVAK</sequence>